<dbReference type="PATRIC" id="fig|1560201.3.peg.3685"/>
<dbReference type="AlphaFoldDB" id="A0A0L7TFN9"/>
<keyword evidence="4" id="KW-1185">Reference proteome</keyword>
<organism evidence="2 3">
    <name type="scientific">Winslowiella iniecta</name>
    <dbReference type="NCBI Taxonomy" id="1560201"/>
    <lineage>
        <taxon>Bacteria</taxon>
        <taxon>Pseudomonadati</taxon>
        <taxon>Pseudomonadota</taxon>
        <taxon>Gammaproteobacteria</taxon>
        <taxon>Enterobacterales</taxon>
        <taxon>Erwiniaceae</taxon>
        <taxon>Winslowiella</taxon>
    </lineage>
</organism>
<sequence>MPSVLIIGYDPEFVDFNDPGPPQGLNKDMIWAGAEKSLQLITGHGWKAVQCMVRPDESAVNDIERALSRDTWSCIVIGGGVRMSQNSVPVFEAILDTIRRVAPDTPIAFNAKPDGSLEAAQRWIKTS</sequence>
<dbReference type="STRING" id="1560201.NG42_17410"/>
<evidence type="ECO:0000313" key="1">
    <source>
        <dbReference type="EMBL" id="KOC88168.1"/>
    </source>
</evidence>
<dbReference type="EMBL" id="JRXF01000007">
    <property type="protein sequence ID" value="KOC94192.1"/>
    <property type="molecule type" value="Genomic_DNA"/>
</dbReference>
<name>A0A0L7TFN9_9GAMM</name>
<proteinExistence type="predicted"/>
<evidence type="ECO:0000313" key="4">
    <source>
        <dbReference type="Proteomes" id="UP000037088"/>
    </source>
</evidence>
<dbReference type="Proteomes" id="UP000037088">
    <property type="component" value="Unassembled WGS sequence"/>
</dbReference>
<dbReference type="RefSeq" id="WP_052901440.1">
    <property type="nucleotide sequence ID" value="NZ_JRXE01000027.1"/>
</dbReference>
<evidence type="ECO:0000313" key="2">
    <source>
        <dbReference type="EMBL" id="KOC94192.1"/>
    </source>
</evidence>
<protein>
    <submittedName>
        <fullName evidence="2">Uncharacterized protein</fullName>
    </submittedName>
</protein>
<dbReference type="Proteomes" id="UP000036851">
    <property type="component" value="Unassembled WGS sequence"/>
</dbReference>
<comment type="caution">
    <text evidence="2">The sequence shown here is derived from an EMBL/GenBank/DDBJ whole genome shotgun (WGS) entry which is preliminary data.</text>
</comment>
<evidence type="ECO:0000313" key="3">
    <source>
        <dbReference type="Proteomes" id="UP000036851"/>
    </source>
</evidence>
<reference evidence="3 4" key="1">
    <citation type="journal article" date="2015" name="Int. J. Syst. Evol. Microbiol.">
        <title>Erwinia iniecta sp. nov., isolated from Russian wheat aphids (Diuraphis noxia).</title>
        <authorList>
            <person name="Campillo T."/>
            <person name="Luna E."/>
            <person name="Portier P."/>
            <person name="Fischer-Le Saux M."/>
            <person name="Lapitan N."/>
            <person name="Tisserat N.A."/>
            <person name="Leach J.E."/>
        </authorList>
    </citation>
    <scope>NUCLEOTIDE SEQUENCE [LARGE SCALE GENOMIC DNA]</scope>
    <source>
        <strain evidence="1 4">B120</strain>
        <strain evidence="2 3">B149</strain>
    </source>
</reference>
<gene>
    <name evidence="1" type="ORF">NG42_17410</name>
    <name evidence="2" type="ORF">NG43_05820</name>
</gene>
<dbReference type="OrthoDB" id="1495085at2"/>
<dbReference type="EMBL" id="JRXE01000027">
    <property type="protein sequence ID" value="KOC88168.1"/>
    <property type="molecule type" value="Genomic_DNA"/>
</dbReference>
<accession>A0A0L7TFN9</accession>